<sequence>MKPRSSKNVQRRSPGAGKSTSQAPALWPLLLRAVGVGMGTVVCVMVLLGASGADENQEAANRKKIEAMTPAERAQLKRNYEKFQKLSDAEKQRYRKIHQATHKQPELNRVMRSYCNWVKTLSPWEQEDLRNATPEERIELIRKFRSTHQRPGRRRSNRYYREISQILEVDVFKDPKMKFMWVPAPPPELFKEVIEIIEKSLPDPMTYPQPKNQMSDLAQSLAVLQAALDVKKRQDDVDGADWPRPEVVDQIHELWDDHKYAINKLGDKRGGPRVDALRGRGDLRRVQIPIFLAKGLMDQLYTSVRQELAQINPPDEKLHHYFEKTMDSKSKEYLMKLPPEEMQEILKFRYLTHHLPPEVQKKIDQQSDEVKNLIIRQLLRGIERRWFFFEGPGGRSTKEHLNEKNDRPNKGFRGPGNRGPGERPNRDRRPGQGPPRRPGPPPEKPDA</sequence>
<feature type="region of interest" description="Disordered" evidence="1">
    <location>
        <begin position="393"/>
        <end position="447"/>
    </location>
</feature>
<feature type="compositionally biased region" description="Pro residues" evidence="1">
    <location>
        <begin position="432"/>
        <end position="447"/>
    </location>
</feature>
<gene>
    <name evidence="3" type="ORF">Enr17x_60340</name>
</gene>
<protein>
    <submittedName>
        <fullName evidence="3">Uncharacterized protein</fullName>
    </submittedName>
</protein>
<feature type="compositionally biased region" description="Basic and acidic residues" evidence="1">
    <location>
        <begin position="396"/>
        <end position="409"/>
    </location>
</feature>
<evidence type="ECO:0000313" key="4">
    <source>
        <dbReference type="Proteomes" id="UP000318313"/>
    </source>
</evidence>
<organism evidence="3 4">
    <name type="scientific">Gimesia fumaroli</name>
    <dbReference type="NCBI Taxonomy" id="2527976"/>
    <lineage>
        <taxon>Bacteria</taxon>
        <taxon>Pseudomonadati</taxon>
        <taxon>Planctomycetota</taxon>
        <taxon>Planctomycetia</taxon>
        <taxon>Planctomycetales</taxon>
        <taxon>Planctomycetaceae</taxon>
        <taxon>Gimesia</taxon>
    </lineage>
</organism>
<reference evidence="3 4" key="1">
    <citation type="submission" date="2019-03" db="EMBL/GenBank/DDBJ databases">
        <title>Deep-cultivation of Planctomycetes and their phenomic and genomic characterization uncovers novel biology.</title>
        <authorList>
            <person name="Wiegand S."/>
            <person name="Jogler M."/>
            <person name="Boedeker C."/>
            <person name="Pinto D."/>
            <person name="Vollmers J."/>
            <person name="Rivas-Marin E."/>
            <person name="Kohn T."/>
            <person name="Peeters S.H."/>
            <person name="Heuer A."/>
            <person name="Rast P."/>
            <person name="Oberbeckmann S."/>
            <person name="Bunk B."/>
            <person name="Jeske O."/>
            <person name="Meyerdierks A."/>
            <person name="Storesund J.E."/>
            <person name="Kallscheuer N."/>
            <person name="Luecker S."/>
            <person name="Lage O.M."/>
            <person name="Pohl T."/>
            <person name="Merkel B.J."/>
            <person name="Hornburger P."/>
            <person name="Mueller R.-W."/>
            <person name="Bruemmer F."/>
            <person name="Labrenz M."/>
            <person name="Spormann A.M."/>
            <person name="Op den Camp H."/>
            <person name="Overmann J."/>
            <person name="Amann R."/>
            <person name="Jetten M.S.M."/>
            <person name="Mascher T."/>
            <person name="Medema M.H."/>
            <person name="Devos D.P."/>
            <person name="Kaster A.-K."/>
            <person name="Ovreas L."/>
            <person name="Rohde M."/>
            <person name="Galperin M.Y."/>
            <person name="Jogler C."/>
        </authorList>
    </citation>
    <scope>NUCLEOTIDE SEQUENCE [LARGE SCALE GENOMIC DNA]</scope>
    <source>
        <strain evidence="3 4">Enr17</strain>
    </source>
</reference>
<feature type="transmembrane region" description="Helical" evidence="2">
    <location>
        <begin position="29"/>
        <end position="50"/>
    </location>
</feature>
<dbReference type="Proteomes" id="UP000318313">
    <property type="component" value="Chromosome"/>
</dbReference>
<dbReference type="EMBL" id="CP037452">
    <property type="protein sequence ID" value="QDV53951.1"/>
    <property type="molecule type" value="Genomic_DNA"/>
</dbReference>
<dbReference type="KEGG" id="gfm:Enr17x_60340"/>
<keyword evidence="2" id="KW-0812">Transmembrane</keyword>
<dbReference type="AlphaFoldDB" id="A0A518ILI7"/>
<evidence type="ECO:0000256" key="1">
    <source>
        <dbReference type="SAM" id="MobiDB-lite"/>
    </source>
</evidence>
<keyword evidence="4" id="KW-1185">Reference proteome</keyword>
<dbReference type="RefSeq" id="WP_145313770.1">
    <property type="nucleotide sequence ID" value="NZ_CP037452.1"/>
</dbReference>
<accession>A0A518ILI7</accession>
<feature type="region of interest" description="Disordered" evidence="1">
    <location>
        <begin position="1"/>
        <end position="22"/>
    </location>
</feature>
<evidence type="ECO:0000313" key="3">
    <source>
        <dbReference type="EMBL" id="QDV53951.1"/>
    </source>
</evidence>
<name>A0A518ILI7_9PLAN</name>
<dbReference type="Gene3D" id="1.10.357.10">
    <property type="entry name" value="Tetracycline Repressor, domain 2"/>
    <property type="match status" value="1"/>
</dbReference>
<keyword evidence="2" id="KW-1133">Transmembrane helix</keyword>
<evidence type="ECO:0000256" key="2">
    <source>
        <dbReference type="SAM" id="Phobius"/>
    </source>
</evidence>
<dbReference type="OrthoDB" id="253103at2"/>
<proteinExistence type="predicted"/>
<keyword evidence="2" id="KW-0472">Membrane</keyword>
<feature type="compositionally biased region" description="Basic and acidic residues" evidence="1">
    <location>
        <begin position="420"/>
        <end position="430"/>
    </location>
</feature>